<dbReference type="GO" id="GO:0016020">
    <property type="term" value="C:membrane"/>
    <property type="evidence" value="ECO:0007669"/>
    <property type="project" value="UniProtKB-SubCell"/>
</dbReference>
<evidence type="ECO:0000256" key="5">
    <source>
        <dbReference type="SAM" id="MobiDB-lite"/>
    </source>
</evidence>
<comment type="caution">
    <text evidence="8">The sequence shown here is derived from an EMBL/GenBank/DDBJ whole genome shotgun (WGS) entry which is preliminary data.</text>
</comment>
<name>A0A9P6T201_9FUNG</name>
<keyword evidence="2 6" id="KW-0812">Transmembrane</keyword>
<feature type="compositionally biased region" description="Low complexity" evidence="5">
    <location>
        <begin position="408"/>
        <end position="421"/>
    </location>
</feature>
<feature type="compositionally biased region" description="Polar residues" evidence="5">
    <location>
        <begin position="456"/>
        <end position="466"/>
    </location>
</feature>
<feature type="compositionally biased region" description="Pro residues" evidence="5">
    <location>
        <begin position="422"/>
        <end position="443"/>
    </location>
</feature>
<evidence type="ECO:0000256" key="6">
    <source>
        <dbReference type="SAM" id="Phobius"/>
    </source>
</evidence>
<feature type="region of interest" description="Disordered" evidence="5">
    <location>
        <begin position="359"/>
        <end position="474"/>
    </location>
</feature>
<gene>
    <name evidence="8" type="ORF">BGZ80_006250</name>
</gene>
<protein>
    <submittedName>
        <fullName evidence="8">Uncharacterized protein</fullName>
    </submittedName>
</protein>
<feature type="compositionally biased region" description="Polar residues" evidence="5">
    <location>
        <begin position="359"/>
        <end position="380"/>
    </location>
</feature>
<keyword evidence="9" id="KW-1185">Reference proteome</keyword>
<dbReference type="InterPro" id="IPR051694">
    <property type="entry name" value="Immunoregulatory_rcpt-like"/>
</dbReference>
<feature type="signal peptide" evidence="7">
    <location>
        <begin position="1"/>
        <end position="24"/>
    </location>
</feature>
<reference evidence="8" key="1">
    <citation type="journal article" date="2020" name="Fungal Divers.">
        <title>Resolving the Mortierellaceae phylogeny through synthesis of multi-gene phylogenetics and phylogenomics.</title>
        <authorList>
            <person name="Vandepol N."/>
            <person name="Liber J."/>
            <person name="Desiro A."/>
            <person name="Na H."/>
            <person name="Kennedy M."/>
            <person name="Barry K."/>
            <person name="Grigoriev I.V."/>
            <person name="Miller A.N."/>
            <person name="O'Donnell K."/>
            <person name="Stajich J.E."/>
            <person name="Bonito G."/>
        </authorList>
    </citation>
    <scope>NUCLEOTIDE SEQUENCE</scope>
    <source>
        <strain evidence="8">NRRL 2769</strain>
    </source>
</reference>
<feature type="region of interest" description="Disordered" evidence="5">
    <location>
        <begin position="26"/>
        <end position="163"/>
    </location>
</feature>
<dbReference type="PANTHER" id="PTHR15549:SF30">
    <property type="entry name" value="MID2 DOMAIN-CONTAINING PROTEIN"/>
    <property type="match status" value="1"/>
</dbReference>
<evidence type="ECO:0000313" key="9">
    <source>
        <dbReference type="Proteomes" id="UP000703661"/>
    </source>
</evidence>
<dbReference type="CDD" id="cd12087">
    <property type="entry name" value="TM_EGFR-like"/>
    <property type="match status" value="1"/>
</dbReference>
<evidence type="ECO:0000256" key="7">
    <source>
        <dbReference type="SAM" id="SignalP"/>
    </source>
</evidence>
<dbReference type="EMBL" id="JAAAID010000308">
    <property type="protein sequence ID" value="KAG0019135.1"/>
    <property type="molecule type" value="Genomic_DNA"/>
</dbReference>
<dbReference type="Proteomes" id="UP000703661">
    <property type="component" value="Unassembled WGS sequence"/>
</dbReference>
<evidence type="ECO:0000313" key="8">
    <source>
        <dbReference type="EMBL" id="KAG0019135.1"/>
    </source>
</evidence>
<dbReference type="GO" id="GO:0071944">
    <property type="term" value="C:cell periphery"/>
    <property type="evidence" value="ECO:0007669"/>
    <property type="project" value="UniProtKB-ARBA"/>
</dbReference>
<feature type="transmembrane region" description="Helical" evidence="6">
    <location>
        <begin position="169"/>
        <end position="191"/>
    </location>
</feature>
<feature type="chain" id="PRO_5040448260" evidence="7">
    <location>
        <begin position="25"/>
        <end position="474"/>
    </location>
</feature>
<evidence type="ECO:0000256" key="4">
    <source>
        <dbReference type="ARBA" id="ARBA00023136"/>
    </source>
</evidence>
<keyword evidence="3 6" id="KW-1133">Transmembrane helix</keyword>
<dbReference type="OrthoDB" id="2437947at2759"/>
<evidence type="ECO:0000256" key="1">
    <source>
        <dbReference type="ARBA" id="ARBA00004167"/>
    </source>
</evidence>
<proteinExistence type="predicted"/>
<sequence length="474" mass="49965">MIYITYSCLSLVLAAALIKVPVQAQSSASSSNSDPSSSTPTDSTTDPTTSATATTTTTTTTTTDTSTAATTAPATSTATTTIDTTTTVSPTTTITTTTSSSIPTTISDTSTTSAPPTTLPTSFPTTTSDTKPTFSSSWTTIPSTYSSSPTPLPSSNPGSSSSTTDNVPIIVGSVVGIIAVAIIATTSLICYRRRRHNNLELTFNALQGMGPSKGDHGYLTSGSPTLSGGAIGLNSATTGGYDDGYDYEMQSNSGYTSQQEYNVGGYEISPHQGYLPHPPVFQEAYNPSMAPYMTASSMSHNHVGFDQNLPESMYNRNVTGEPNSGAGYYNDLDAYGNGTWNQGPKQGLWVVNPEDEYSQHSNYYGDTDPQNYTTDENATSADKGLPDSPILQASTLRGGDLFGRDGGSRPTSPKPTSSRPTSPRPTSPRPTSPRPTSPRPTSPRPTYANDYIHTPSDGNESNQNKSLRGFRYPE</sequence>
<comment type="subcellular location">
    <subcellularLocation>
        <location evidence="1">Membrane</location>
        <topology evidence="1">Single-pass membrane protein</topology>
    </subcellularLocation>
</comment>
<dbReference type="PANTHER" id="PTHR15549">
    <property type="entry name" value="PAIRED IMMUNOGLOBULIN-LIKE TYPE 2 RECEPTOR"/>
    <property type="match status" value="1"/>
</dbReference>
<evidence type="ECO:0000256" key="2">
    <source>
        <dbReference type="ARBA" id="ARBA00022692"/>
    </source>
</evidence>
<organism evidence="8 9">
    <name type="scientific">Entomortierella chlamydospora</name>
    <dbReference type="NCBI Taxonomy" id="101097"/>
    <lineage>
        <taxon>Eukaryota</taxon>
        <taxon>Fungi</taxon>
        <taxon>Fungi incertae sedis</taxon>
        <taxon>Mucoromycota</taxon>
        <taxon>Mortierellomycotina</taxon>
        <taxon>Mortierellomycetes</taxon>
        <taxon>Mortierellales</taxon>
        <taxon>Mortierellaceae</taxon>
        <taxon>Entomortierella</taxon>
    </lineage>
</organism>
<keyword evidence="7" id="KW-0732">Signal</keyword>
<accession>A0A9P6T201</accession>
<evidence type="ECO:0000256" key="3">
    <source>
        <dbReference type="ARBA" id="ARBA00022989"/>
    </source>
</evidence>
<keyword evidence="4 6" id="KW-0472">Membrane</keyword>
<dbReference type="AlphaFoldDB" id="A0A9P6T201"/>